<keyword evidence="3 8" id="KW-0732">Signal</keyword>
<dbReference type="HOGENOM" id="CLU_842043_0_0_1"/>
<feature type="chain" id="PRO_5004561815" description="WSC domain-containing protein" evidence="8">
    <location>
        <begin position="20"/>
        <end position="313"/>
    </location>
</feature>
<accession>S8C2Q6</accession>
<dbReference type="OrthoDB" id="2019572at2759"/>
<evidence type="ECO:0000256" key="3">
    <source>
        <dbReference type="ARBA" id="ARBA00022729"/>
    </source>
</evidence>
<feature type="domain" description="WSC" evidence="9">
    <location>
        <begin position="150"/>
        <end position="254"/>
    </location>
</feature>
<keyword evidence="2" id="KW-0812">Transmembrane</keyword>
<evidence type="ECO:0000256" key="6">
    <source>
        <dbReference type="ARBA" id="ARBA00023180"/>
    </source>
</evidence>
<dbReference type="eggNOG" id="KOG4157">
    <property type="taxonomic scope" value="Eukaryota"/>
</dbReference>
<dbReference type="InterPro" id="IPR051836">
    <property type="entry name" value="Kremen_rcpt"/>
</dbReference>
<keyword evidence="4" id="KW-1133">Transmembrane helix</keyword>
<evidence type="ECO:0000256" key="2">
    <source>
        <dbReference type="ARBA" id="ARBA00022692"/>
    </source>
</evidence>
<feature type="region of interest" description="Disordered" evidence="7">
    <location>
        <begin position="287"/>
        <end position="313"/>
    </location>
</feature>
<keyword evidence="11" id="KW-1185">Reference proteome</keyword>
<evidence type="ECO:0000256" key="4">
    <source>
        <dbReference type="ARBA" id="ARBA00022989"/>
    </source>
</evidence>
<protein>
    <recommendedName>
        <fullName evidence="9">WSC domain-containing protein</fullName>
    </recommendedName>
</protein>
<evidence type="ECO:0000259" key="9">
    <source>
        <dbReference type="PROSITE" id="PS51212"/>
    </source>
</evidence>
<reference evidence="10 11" key="1">
    <citation type="journal article" date="2013" name="PLoS Genet.">
        <title>Genomic mechanisms accounting for the adaptation to parasitism in nematode-trapping fungi.</title>
        <authorList>
            <person name="Meerupati T."/>
            <person name="Andersson K.M."/>
            <person name="Friman E."/>
            <person name="Kumar D."/>
            <person name="Tunlid A."/>
            <person name="Ahren D."/>
        </authorList>
    </citation>
    <scope>NUCLEOTIDE SEQUENCE [LARGE SCALE GENOMIC DNA]</scope>
    <source>
        <strain evidence="10 11">CBS 200.50</strain>
    </source>
</reference>
<dbReference type="PANTHER" id="PTHR24269">
    <property type="entry name" value="KREMEN PROTEIN"/>
    <property type="match status" value="1"/>
</dbReference>
<dbReference type="AlphaFoldDB" id="S8C2Q6"/>
<evidence type="ECO:0000256" key="8">
    <source>
        <dbReference type="SAM" id="SignalP"/>
    </source>
</evidence>
<name>S8C2Q6_DACHA</name>
<feature type="compositionally biased region" description="Basic and acidic residues" evidence="7">
    <location>
        <begin position="261"/>
        <end position="275"/>
    </location>
</feature>
<dbReference type="Proteomes" id="UP000015100">
    <property type="component" value="Unassembled WGS sequence"/>
</dbReference>
<proteinExistence type="predicted"/>
<dbReference type="EMBL" id="AQGS01000001">
    <property type="protein sequence ID" value="EPS45978.1"/>
    <property type="molecule type" value="Genomic_DNA"/>
</dbReference>
<evidence type="ECO:0000256" key="5">
    <source>
        <dbReference type="ARBA" id="ARBA00023136"/>
    </source>
</evidence>
<dbReference type="GO" id="GO:0005886">
    <property type="term" value="C:plasma membrane"/>
    <property type="evidence" value="ECO:0007669"/>
    <property type="project" value="TreeGrafter"/>
</dbReference>
<evidence type="ECO:0000313" key="10">
    <source>
        <dbReference type="EMBL" id="EPS45978.1"/>
    </source>
</evidence>
<evidence type="ECO:0000313" key="11">
    <source>
        <dbReference type="Proteomes" id="UP000015100"/>
    </source>
</evidence>
<organism evidence="10 11">
    <name type="scientific">Dactylellina haptotyla (strain CBS 200.50)</name>
    <name type="common">Nematode-trapping fungus</name>
    <name type="synonym">Monacrosporium haptotylum</name>
    <dbReference type="NCBI Taxonomy" id="1284197"/>
    <lineage>
        <taxon>Eukaryota</taxon>
        <taxon>Fungi</taxon>
        <taxon>Dikarya</taxon>
        <taxon>Ascomycota</taxon>
        <taxon>Pezizomycotina</taxon>
        <taxon>Orbiliomycetes</taxon>
        <taxon>Orbiliales</taxon>
        <taxon>Orbiliaceae</taxon>
        <taxon>Dactylellina</taxon>
    </lineage>
</organism>
<evidence type="ECO:0000256" key="7">
    <source>
        <dbReference type="SAM" id="MobiDB-lite"/>
    </source>
</evidence>
<dbReference type="Pfam" id="PF01822">
    <property type="entry name" value="WSC"/>
    <property type="match status" value="2"/>
</dbReference>
<keyword evidence="5" id="KW-0472">Membrane</keyword>
<keyword evidence="6" id="KW-0325">Glycoprotein</keyword>
<dbReference type="STRING" id="1284197.S8C2Q6"/>
<dbReference type="PROSITE" id="PS51212">
    <property type="entry name" value="WSC"/>
    <property type="match status" value="1"/>
</dbReference>
<comment type="subcellular location">
    <subcellularLocation>
        <location evidence="1">Membrane</location>
        <topology evidence="1">Single-pass membrane protein</topology>
    </subcellularLocation>
</comment>
<dbReference type="SMART" id="SM00321">
    <property type="entry name" value="WSC"/>
    <property type="match status" value="1"/>
</dbReference>
<dbReference type="InterPro" id="IPR002889">
    <property type="entry name" value="WSC_carb-bd"/>
</dbReference>
<evidence type="ECO:0000256" key="1">
    <source>
        <dbReference type="ARBA" id="ARBA00004167"/>
    </source>
</evidence>
<comment type="caution">
    <text evidence="10">The sequence shown here is derived from an EMBL/GenBank/DDBJ whole genome shotgun (WGS) entry which is preliminary data.</text>
</comment>
<sequence>MVSKLSFGVTLALTSLTIAAPGQSVSKRATDPNWPQCDKSFKAWTYDGCYAEAGVGSAFHWDSGLPSDQVTKSSCIAICKGSNFRYAGIKGADGQKTCRCTSFIETDKFVSDKGCSVPCKNGDQGGGLWSYSVFKDPTFSTFDGKTSADGYQYIGCFPDDEKRIMQYSPSMGTGGWTDMTLEKCFAACAAKGYAYAGMQYSLQCFCGGKIRADIIKGGQKPLICNMLCQGTTELKAGDRQICGGSWAMSCYYNPDLDTKQRCGEEAPPESKKEPSVKANDIKTPAAASLAKATTAPPPTAVDLQTAKATSTNK</sequence>
<feature type="signal peptide" evidence="8">
    <location>
        <begin position="1"/>
        <end position="19"/>
    </location>
</feature>
<gene>
    <name evidence="10" type="ORF">H072_22</name>
</gene>
<reference evidence="11" key="2">
    <citation type="submission" date="2013-04" db="EMBL/GenBank/DDBJ databases">
        <title>Genomic mechanisms accounting for the adaptation to parasitism in nematode-trapping fungi.</title>
        <authorList>
            <person name="Ahren D.G."/>
        </authorList>
    </citation>
    <scope>NUCLEOTIDE SEQUENCE [LARGE SCALE GENOMIC DNA]</scope>
    <source>
        <strain evidence="11">CBS 200.50</strain>
    </source>
</reference>
<feature type="region of interest" description="Disordered" evidence="7">
    <location>
        <begin position="261"/>
        <end position="280"/>
    </location>
</feature>
<dbReference type="PANTHER" id="PTHR24269:SF16">
    <property type="entry name" value="PROTEIN SLG1"/>
    <property type="match status" value="1"/>
</dbReference>